<dbReference type="GO" id="GO:0008381">
    <property type="term" value="F:mechanosensitive monoatomic ion channel activity"/>
    <property type="evidence" value="ECO:0007669"/>
    <property type="project" value="UniProtKB-ARBA"/>
</dbReference>
<protein>
    <submittedName>
        <fullName evidence="10">Mechanosensitive ion channel</fullName>
    </submittedName>
</protein>
<dbReference type="Proteomes" id="UP000321172">
    <property type="component" value="Chromosome"/>
</dbReference>
<reference evidence="10 11" key="1">
    <citation type="journal article" date="2013" name="J. Microbiol. Biotechnol.">
        <title>Novosphingobium ginsenosidimutans sp. nov., with the ability to convert ginsenoside.</title>
        <authorList>
            <person name="Kim J.K."/>
            <person name="He D."/>
            <person name="Liu Q.M."/>
            <person name="Park H.Y."/>
            <person name="Jung M.S."/>
            <person name="Yoon M.H."/>
            <person name="Kim S.C."/>
            <person name="Im W.T."/>
        </authorList>
    </citation>
    <scope>NUCLEOTIDE SEQUENCE [LARGE SCALE GENOMIC DNA]</scope>
    <source>
        <strain evidence="10 11">FW-6</strain>
    </source>
</reference>
<proteinExistence type="inferred from homology"/>
<dbReference type="SUPFAM" id="SSF50182">
    <property type="entry name" value="Sm-like ribonucleoproteins"/>
    <property type="match status" value="1"/>
</dbReference>
<comment type="subcellular location">
    <subcellularLocation>
        <location evidence="1">Cell membrane</location>
        <topology evidence="1">Multi-pass membrane protein</topology>
    </subcellularLocation>
</comment>
<dbReference type="InterPro" id="IPR011066">
    <property type="entry name" value="MscS_channel_C_sf"/>
</dbReference>
<dbReference type="Gene3D" id="2.30.30.60">
    <property type="match status" value="1"/>
</dbReference>
<organism evidence="10 11">
    <name type="scientific">Novosphingobium ginsenosidimutans</name>
    <dbReference type="NCBI Taxonomy" id="1176536"/>
    <lineage>
        <taxon>Bacteria</taxon>
        <taxon>Pseudomonadati</taxon>
        <taxon>Pseudomonadota</taxon>
        <taxon>Alphaproteobacteria</taxon>
        <taxon>Sphingomonadales</taxon>
        <taxon>Sphingomonadaceae</taxon>
        <taxon>Novosphingobium</taxon>
    </lineage>
</organism>
<name>A0A5B8S0G7_9SPHN</name>
<dbReference type="RefSeq" id="WP_147088844.1">
    <property type="nucleotide sequence ID" value="NZ_BAABJD010000002.1"/>
</dbReference>
<dbReference type="InterPro" id="IPR049278">
    <property type="entry name" value="MS_channel_C"/>
</dbReference>
<dbReference type="Pfam" id="PF00924">
    <property type="entry name" value="MS_channel_2nd"/>
    <property type="match status" value="1"/>
</dbReference>
<dbReference type="InterPro" id="IPR023408">
    <property type="entry name" value="MscS_beta-dom_sf"/>
</dbReference>
<sequence length="275" mass="30164">MSWPEFLGWLDTIGFDLGGYHISLLVAFKILTVVVGVVVIGWTLTRFVRRVFRRMTRLDLAQQVLGEKLVNIAVWTALVLIGVDILGINLTALTVFSGAFGLAIGFGLQKTLGNLISGIILLMDRSIEPGDVIAVGTGSDKTVGKVNRIGIRAVAVTTRDHIRYLIPNELLMTSAVENWTASTKDERMKVPVRVAYGTDLDLAERLMLQAIEGVDRVQPEPKPAVWLVSFAEKGIEFEIQVSISQPEIGTGMIRSAILRNVWRLFNENGVVIPAG</sequence>
<evidence type="ECO:0000256" key="3">
    <source>
        <dbReference type="ARBA" id="ARBA00022475"/>
    </source>
</evidence>
<evidence type="ECO:0000256" key="7">
    <source>
        <dbReference type="SAM" id="Phobius"/>
    </source>
</evidence>
<dbReference type="KEGG" id="ngf:FRF71_01240"/>
<evidence type="ECO:0000259" key="9">
    <source>
        <dbReference type="Pfam" id="PF21082"/>
    </source>
</evidence>
<evidence type="ECO:0000256" key="1">
    <source>
        <dbReference type="ARBA" id="ARBA00004651"/>
    </source>
</evidence>
<comment type="similarity">
    <text evidence="2">Belongs to the MscS (TC 1.A.23) family.</text>
</comment>
<feature type="transmembrane region" description="Helical" evidence="7">
    <location>
        <begin position="20"/>
        <end position="48"/>
    </location>
</feature>
<evidence type="ECO:0000313" key="10">
    <source>
        <dbReference type="EMBL" id="QEA14863.1"/>
    </source>
</evidence>
<keyword evidence="11" id="KW-1185">Reference proteome</keyword>
<dbReference type="Gene3D" id="1.10.287.1260">
    <property type="match status" value="1"/>
</dbReference>
<evidence type="ECO:0000259" key="8">
    <source>
        <dbReference type="Pfam" id="PF00924"/>
    </source>
</evidence>
<keyword evidence="4 7" id="KW-0812">Transmembrane</keyword>
<gene>
    <name evidence="10" type="ORF">FRF71_01240</name>
</gene>
<dbReference type="Gene3D" id="3.30.70.100">
    <property type="match status" value="1"/>
</dbReference>
<dbReference type="OrthoDB" id="9799209at2"/>
<dbReference type="GO" id="GO:0005886">
    <property type="term" value="C:plasma membrane"/>
    <property type="evidence" value="ECO:0007669"/>
    <property type="project" value="UniProtKB-SubCell"/>
</dbReference>
<evidence type="ECO:0000256" key="6">
    <source>
        <dbReference type="ARBA" id="ARBA00023136"/>
    </source>
</evidence>
<feature type="domain" description="Mechanosensitive ion channel MscS" evidence="8">
    <location>
        <begin position="111"/>
        <end position="180"/>
    </location>
</feature>
<accession>A0A5B8S0G7</accession>
<keyword evidence="6 7" id="KW-0472">Membrane</keyword>
<dbReference type="PANTHER" id="PTHR30347:SF1">
    <property type="entry name" value="MECHANOSENSITIVE CHANNEL MSCK"/>
    <property type="match status" value="1"/>
</dbReference>
<keyword evidence="3" id="KW-1003">Cell membrane</keyword>
<dbReference type="SUPFAM" id="SSF82689">
    <property type="entry name" value="Mechanosensitive channel protein MscS (YggB), C-terminal domain"/>
    <property type="match status" value="1"/>
</dbReference>
<feature type="domain" description="Mechanosensitive ion channel MscS C-terminal" evidence="9">
    <location>
        <begin position="189"/>
        <end position="272"/>
    </location>
</feature>
<dbReference type="EMBL" id="CP042345">
    <property type="protein sequence ID" value="QEA14863.1"/>
    <property type="molecule type" value="Genomic_DNA"/>
</dbReference>
<keyword evidence="5 7" id="KW-1133">Transmembrane helix</keyword>
<dbReference type="AlphaFoldDB" id="A0A5B8S0G7"/>
<dbReference type="InterPro" id="IPR006685">
    <property type="entry name" value="MscS_channel_2nd"/>
</dbReference>
<dbReference type="SUPFAM" id="SSF82861">
    <property type="entry name" value="Mechanosensitive channel protein MscS (YggB), transmembrane region"/>
    <property type="match status" value="1"/>
</dbReference>
<dbReference type="InterPro" id="IPR010920">
    <property type="entry name" value="LSM_dom_sf"/>
</dbReference>
<dbReference type="Pfam" id="PF21082">
    <property type="entry name" value="MS_channel_3rd"/>
    <property type="match status" value="1"/>
</dbReference>
<evidence type="ECO:0000313" key="11">
    <source>
        <dbReference type="Proteomes" id="UP000321172"/>
    </source>
</evidence>
<evidence type="ECO:0000256" key="5">
    <source>
        <dbReference type="ARBA" id="ARBA00022989"/>
    </source>
</evidence>
<evidence type="ECO:0000256" key="4">
    <source>
        <dbReference type="ARBA" id="ARBA00022692"/>
    </source>
</evidence>
<dbReference type="InterPro" id="IPR011014">
    <property type="entry name" value="MscS_channel_TM-2"/>
</dbReference>
<dbReference type="InterPro" id="IPR052702">
    <property type="entry name" value="MscS-like_channel"/>
</dbReference>
<dbReference type="PANTHER" id="PTHR30347">
    <property type="entry name" value="POTASSIUM CHANNEL RELATED"/>
    <property type="match status" value="1"/>
</dbReference>
<evidence type="ECO:0000256" key="2">
    <source>
        <dbReference type="ARBA" id="ARBA00008017"/>
    </source>
</evidence>